<evidence type="ECO:0000313" key="3">
    <source>
        <dbReference type="EMBL" id="MVZ61967.1"/>
    </source>
</evidence>
<dbReference type="RefSeq" id="WP_160368717.1">
    <property type="nucleotide sequence ID" value="NZ_WSQA01000005.1"/>
</dbReference>
<keyword evidence="4" id="KW-1185">Reference proteome</keyword>
<dbReference type="Proteomes" id="UP000435036">
    <property type="component" value="Unassembled WGS sequence"/>
</dbReference>
<gene>
    <name evidence="3" type="ORF">GQF63_08050</name>
</gene>
<accession>A0A6N8KY03</accession>
<proteinExistence type="predicted"/>
<comment type="caution">
    <text evidence="3">The sequence shown here is derived from an EMBL/GenBank/DDBJ whole genome shotgun (WGS) entry which is preliminary data.</text>
</comment>
<feature type="signal peptide" evidence="1">
    <location>
        <begin position="1"/>
        <end position="20"/>
    </location>
</feature>
<reference evidence="3 4" key="1">
    <citation type="submission" date="2019-12" db="EMBL/GenBank/DDBJ databases">
        <authorList>
            <person name="Dong K."/>
        </authorList>
    </citation>
    <scope>NUCLEOTIDE SEQUENCE [LARGE SCALE GENOMIC DNA]</scope>
    <source>
        <strain evidence="3 4">JCM 31225</strain>
    </source>
</reference>
<feature type="domain" description="Copper-binding protein MbnP-like" evidence="2">
    <location>
        <begin position="33"/>
        <end position="240"/>
    </location>
</feature>
<evidence type="ECO:0000256" key="1">
    <source>
        <dbReference type="SAM" id="SignalP"/>
    </source>
</evidence>
<name>A0A6N8KY03_9SPHI</name>
<dbReference type="PROSITE" id="PS51257">
    <property type="entry name" value="PROKAR_LIPOPROTEIN"/>
    <property type="match status" value="1"/>
</dbReference>
<dbReference type="EMBL" id="WSQA01000005">
    <property type="protein sequence ID" value="MVZ61967.1"/>
    <property type="molecule type" value="Genomic_DNA"/>
</dbReference>
<evidence type="ECO:0000259" key="2">
    <source>
        <dbReference type="Pfam" id="PF20243"/>
    </source>
</evidence>
<dbReference type="InterPro" id="IPR046863">
    <property type="entry name" value="MbnP-like_dom"/>
</dbReference>
<dbReference type="OrthoDB" id="1422031at2"/>
<organism evidence="3 4">
    <name type="scientific">Sphingobacterium humi</name>
    <dbReference type="NCBI Taxonomy" id="1796905"/>
    <lineage>
        <taxon>Bacteria</taxon>
        <taxon>Pseudomonadati</taxon>
        <taxon>Bacteroidota</taxon>
        <taxon>Sphingobacteriia</taxon>
        <taxon>Sphingobacteriales</taxon>
        <taxon>Sphingobacteriaceae</taxon>
        <taxon>Sphingobacterium</taxon>
    </lineage>
</organism>
<feature type="chain" id="PRO_5027115846" description="Copper-binding protein MbnP-like domain-containing protein" evidence="1">
    <location>
        <begin position="21"/>
        <end position="270"/>
    </location>
</feature>
<dbReference type="AlphaFoldDB" id="A0A6N8KY03"/>
<protein>
    <recommendedName>
        <fullName evidence="2">Copper-binding protein MbnP-like domain-containing protein</fullName>
    </recommendedName>
</protein>
<dbReference type="Pfam" id="PF20243">
    <property type="entry name" value="MbnP"/>
    <property type="match status" value="1"/>
</dbReference>
<evidence type="ECO:0000313" key="4">
    <source>
        <dbReference type="Proteomes" id="UP000435036"/>
    </source>
</evidence>
<keyword evidence="1" id="KW-0732">Signal</keyword>
<sequence length="270" mass="30044">MNLKHTLAGLMLLATLFSCSKDNETNFNADKQGQVKLKFDNIVGGKTLVLSSYNYSNGSNEQFNIETLKYFISNIKLTNTKGEIYTVPKKDAYFLVDASKQASLFPTVKVPEGKYQKLEFTLGLDKETNILPLEERTGILDISANDMYWGWNTGYIFFKMEGNSPVSTAKDKKFRYHIGLFGGDKTPTKDNVKVIQVDLTAAGAAEVKENLSSDIHLMVDLGKVFDGPNKISIATNSTVMVGGPNDLIADNYAGMFRHDHTHNFQKLSNE</sequence>